<dbReference type="Proteomes" id="UP000199564">
    <property type="component" value="Unassembled WGS sequence"/>
</dbReference>
<dbReference type="GO" id="GO:0004521">
    <property type="term" value="F:RNA endonuclease activity"/>
    <property type="evidence" value="ECO:0007669"/>
    <property type="project" value="InterPro"/>
</dbReference>
<dbReference type="InterPro" id="IPR005229">
    <property type="entry name" value="YicC/YloC-like"/>
</dbReference>
<proteinExistence type="inferred from homology"/>
<name>A0A1I5B609_9BACT</name>
<feature type="domain" description="Endoribonuclease YicC-like N-terminal" evidence="6">
    <location>
        <begin position="2"/>
        <end position="157"/>
    </location>
</feature>
<comment type="similarity">
    <text evidence="5">Belongs to the YicC/YloC family.</text>
</comment>
<dbReference type="RefSeq" id="WP_091649540.1">
    <property type="nucleotide sequence ID" value="NZ_FOVW01000001.1"/>
</dbReference>
<dbReference type="AlphaFoldDB" id="A0A1I5B609"/>
<dbReference type="InterPro" id="IPR013551">
    <property type="entry name" value="YicC-like_C"/>
</dbReference>
<gene>
    <name evidence="8" type="ORF">SAMN04488519_101399</name>
</gene>
<evidence type="ECO:0000313" key="8">
    <source>
        <dbReference type="EMBL" id="SFN70132.1"/>
    </source>
</evidence>
<evidence type="ECO:0000256" key="5">
    <source>
        <dbReference type="ARBA" id="ARBA00035648"/>
    </source>
</evidence>
<evidence type="ECO:0000313" key="9">
    <source>
        <dbReference type="Proteomes" id="UP000199564"/>
    </source>
</evidence>
<dbReference type="Pfam" id="PF08340">
    <property type="entry name" value="YicC-like_C"/>
    <property type="match status" value="1"/>
</dbReference>
<keyword evidence="3" id="KW-0255">Endonuclease</keyword>
<dbReference type="Pfam" id="PF03755">
    <property type="entry name" value="YicC-like_N"/>
    <property type="match status" value="1"/>
</dbReference>
<keyword evidence="4" id="KW-0378">Hydrolase</keyword>
<organism evidence="8 9">
    <name type="scientific">Algoriphagus ornithinivorans</name>
    <dbReference type="NCBI Taxonomy" id="226506"/>
    <lineage>
        <taxon>Bacteria</taxon>
        <taxon>Pseudomonadati</taxon>
        <taxon>Bacteroidota</taxon>
        <taxon>Cytophagia</taxon>
        <taxon>Cytophagales</taxon>
        <taxon>Cyclobacteriaceae</taxon>
        <taxon>Algoriphagus</taxon>
    </lineage>
</organism>
<comment type="cofactor">
    <cofactor evidence="1">
        <name>a divalent metal cation</name>
        <dbReference type="ChEBI" id="CHEBI:60240"/>
    </cofactor>
</comment>
<keyword evidence="9" id="KW-1185">Reference proteome</keyword>
<evidence type="ECO:0000256" key="4">
    <source>
        <dbReference type="ARBA" id="ARBA00022801"/>
    </source>
</evidence>
<dbReference type="PANTHER" id="PTHR30636:SF3">
    <property type="entry name" value="UPF0701 PROTEIN YICC"/>
    <property type="match status" value="1"/>
</dbReference>
<dbReference type="EMBL" id="FOVW01000001">
    <property type="protein sequence ID" value="SFN70132.1"/>
    <property type="molecule type" value="Genomic_DNA"/>
</dbReference>
<keyword evidence="2" id="KW-0540">Nuclease</keyword>
<dbReference type="STRING" id="226506.SAMN04488519_101399"/>
<dbReference type="InterPro" id="IPR013527">
    <property type="entry name" value="YicC-like_N"/>
</dbReference>
<evidence type="ECO:0000256" key="3">
    <source>
        <dbReference type="ARBA" id="ARBA00022759"/>
    </source>
</evidence>
<evidence type="ECO:0000259" key="7">
    <source>
        <dbReference type="Pfam" id="PF08340"/>
    </source>
</evidence>
<evidence type="ECO:0000256" key="1">
    <source>
        <dbReference type="ARBA" id="ARBA00001968"/>
    </source>
</evidence>
<evidence type="ECO:0000256" key="2">
    <source>
        <dbReference type="ARBA" id="ARBA00022722"/>
    </source>
</evidence>
<dbReference type="PANTHER" id="PTHR30636">
    <property type="entry name" value="UPF0701 PROTEIN YICC"/>
    <property type="match status" value="1"/>
</dbReference>
<evidence type="ECO:0000259" key="6">
    <source>
        <dbReference type="Pfam" id="PF03755"/>
    </source>
</evidence>
<reference evidence="9" key="1">
    <citation type="submission" date="2016-10" db="EMBL/GenBank/DDBJ databases">
        <authorList>
            <person name="Varghese N."/>
            <person name="Submissions S."/>
        </authorList>
    </citation>
    <scope>NUCLEOTIDE SEQUENCE [LARGE SCALE GENOMIC DNA]</scope>
    <source>
        <strain evidence="9">DSM 15282</strain>
    </source>
</reference>
<accession>A0A1I5B609</accession>
<sequence length="293" mass="33843">MIKSMTGFGNAGWENEEFMIHVEVKSLNSKFLDLSIRSPRQFSDKELEIRNLTQAVLERGKVGISIEFLAKNTSDIPVSINEELFKAYYSKFQNLSETVRANTAEVFKLALQAPSVITNTNTDESDTEAEWALVKKVIEEALAKCDEFRSDEGKVLEQKLLENIEAIASGLEKVKAEEGQRKEKIKQRIRGHFQEWLDENDFDKNRFEQELIYYFEKLDINEEIVRLDTHLKYFRKSLKEESNQGKKLGFISQEIGREINTIGSKANDAGIQQYVILMKDELEKIKEQSMNVL</sequence>
<dbReference type="GO" id="GO:0016787">
    <property type="term" value="F:hydrolase activity"/>
    <property type="evidence" value="ECO:0007669"/>
    <property type="project" value="UniProtKB-KW"/>
</dbReference>
<protein>
    <submittedName>
        <fullName evidence="8">TIGR00255 family protein</fullName>
    </submittedName>
</protein>
<dbReference type="NCBIfam" id="TIGR00255">
    <property type="entry name" value="YicC/YloC family endoribonuclease"/>
    <property type="match status" value="1"/>
</dbReference>
<feature type="domain" description="Endoribonuclease YicC-like C-terminal" evidence="7">
    <location>
        <begin position="175"/>
        <end position="292"/>
    </location>
</feature>